<sequence length="86" mass="9601">MATASLYVPHEIIEQCGFVDRSEAQATFASRATLLCDFGVESDALPLIQGSILMTRVLAEQPTDKDSNYWLYNALRLATKLELYSQ</sequence>
<comment type="caution">
    <text evidence="1">The sequence shown here is derived from an EMBL/GenBank/DDBJ whole genome shotgun (WGS) entry which is preliminary data.</text>
</comment>
<organism evidence="1 2">
    <name type="scientific">Beauveria bassiana</name>
    <name type="common">White muscardine disease fungus</name>
    <name type="synonym">Tritirachium shiotae</name>
    <dbReference type="NCBI Taxonomy" id="176275"/>
    <lineage>
        <taxon>Eukaryota</taxon>
        <taxon>Fungi</taxon>
        <taxon>Dikarya</taxon>
        <taxon>Ascomycota</taxon>
        <taxon>Pezizomycotina</taxon>
        <taxon>Sordariomycetes</taxon>
        <taxon>Hypocreomycetidae</taxon>
        <taxon>Hypocreales</taxon>
        <taxon>Cordycipitaceae</taxon>
        <taxon>Beauveria</taxon>
    </lineage>
</organism>
<name>A0A2N6NNE0_BEABA</name>
<dbReference type="InterPro" id="IPR052761">
    <property type="entry name" value="Fungal_Detox/Toxin_TFs"/>
</dbReference>
<dbReference type="PANTHER" id="PTHR47425:SF2">
    <property type="entry name" value="FARB-RELATED"/>
    <property type="match status" value="1"/>
</dbReference>
<dbReference type="PANTHER" id="PTHR47425">
    <property type="entry name" value="FARB-RELATED"/>
    <property type="match status" value="1"/>
</dbReference>
<dbReference type="AlphaFoldDB" id="A0A2N6NNE0"/>
<dbReference type="Proteomes" id="UP000235728">
    <property type="component" value="Unassembled WGS sequence"/>
</dbReference>
<dbReference type="EMBL" id="MRVG01000005">
    <property type="protein sequence ID" value="PMB68791.1"/>
    <property type="molecule type" value="Genomic_DNA"/>
</dbReference>
<accession>A0A2N6NNE0</accession>
<gene>
    <name evidence="1" type="ORF">BM221_005373</name>
</gene>
<evidence type="ECO:0000313" key="2">
    <source>
        <dbReference type="Proteomes" id="UP000235728"/>
    </source>
</evidence>
<protein>
    <submittedName>
        <fullName evidence="1">Cutinase transcription factor 1 beta</fullName>
    </submittedName>
</protein>
<proteinExistence type="predicted"/>
<evidence type="ECO:0000313" key="1">
    <source>
        <dbReference type="EMBL" id="PMB68791.1"/>
    </source>
</evidence>
<reference evidence="1 2" key="1">
    <citation type="journal article" date="2016" name="Appl. Microbiol. Biotechnol.">
        <title>Characterization of T-DNA insertion mutants with decreased virulence in the entomopathogenic fungus Beauveria bassiana JEF-007.</title>
        <authorList>
            <person name="Kim S."/>
            <person name="Lee S.J."/>
            <person name="Nai Y.S."/>
            <person name="Yu J.S."/>
            <person name="Lee M.R."/>
            <person name="Yang Y.T."/>
            <person name="Kim J.S."/>
        </authorList>
    </citation>
    <scope>NUCLEOTIDE SEQUENCE [LARGE SCALE GENOMIC DNA]</scope>
    <source>
        <strain evidence="1 2">JEF-007</strain>
    </source>
</reference>